<dbReference type="AlphaFoldDB" id="A0A6L8W6V6"/>
<accession>A0A6L8W6V6</accession>
<name>A0A6L8W6V6_9PROT</name>
<evidence type="ECO:0000313" key="1">
    <source>
        <dbReference type="EMBL" id="MZR30253.1"/>
    </source>
</evidence>
<reference evidence="1 2" key="1">
    <citation type="submission" date="2019-12" db="EMBL/GenBank/DDBJ databases">
        <title>Snethiella sp. nov. sp. isolated from sea sand.</title>
        <authorList>
            <person name="Kim J."/>
            <person name="Jeong S.E."/>
            <person name="Jung H.S."/>
            <person name="Jeon C.O."/>
        </authorList>
    </citation>
    <scope>NUCLEOTIDE SEQUENCE [LARGE SCALE GENOMIC DNA]</scope>
    <source>
        <strain evidence="1 2">DP05</strain>
    </source>
</reference>
<proteinExistence type="predicted"/>
<protein>
    <submittedName>
        <fullName evidence="1">Uncharacterized protein</fullName>
    </submittedName>
</protein>
<evidence type="ECO:0000313" key="2">
    <source>
        <dbReference type="Proteomes" id="UP000476030"/>
    </source>
</evidence>
<dbReference type="Proteomes" id="UP000476030">
    <property type="component" value="Unassembled WGS sequence"/>
</dbReference>
<gene>
    <name evidence="1" type="ORF">GQE98_06340</name>
</gene>
<dbReference type="EMBL" id="WTUW01000002">
    <property type="protein sequence ID" value="MZR30253.1"/>
    <property type="molecule type" value="Genomic_DNA"/>
</dbReference>
<sequence length="181" mass="19806">MFREDVGRDILFGGDESDTLFISAVEQDPETIELIKNFPHMLGDEEEIFAVDAVAYNADPVDADIPVDLDEDTFDPDLVLAKVDLHAEDFPLPQSIENMVMEPAAGRVDLDQLFDIMQVKPHAGYTEIDGYETSGYLSDDKGAPAEGRLDSSDLPMVALDALSSNAGIDDIFGKLVYSDES</sequence>
<dbReference type="RefSeq" id="WP_161314852.1">
    <property type="nucleotide sequence ID" value="NZ_WTUW01000002.1"/>
</dbReference>
<organism evidence="1 2">
    <name type="scientific">Sneathiella litorea</name>
    <dbReference type="NCBI Taxonomy" id="2606216"/>
    <lineage>
        <taxon>Bacteria</taxon>
        <taxon>Pseudomonadati</taxon>
        <taxon>Pseudomonadota</taxon>
        <taxon>Alphaproteobacteria</taxon>
        <taxon>Sneathiellales</taxon>
        <taxon>Sneathiellaceae</taxon>
        <taxon>Sneathiella</taxon>
    </lineage>
</organism>
<keyword evidence="2" id="KW-1185">Reference proteome</keyword>
<comment type="caution">
    <text evidence="1">The sequence shown here is derived from an EMBL/GenBank/DDBJ whole genome shotgun (WGS) entry which is preliminary data.</text>
</comment>